<dbReference type="InterPro" id="IPR051907">
    <property type="entry name" value="DoxX-like_oxidoreductase"/>
</dbReference>
<gene>
    <name evidence="8" type="ORF">PFR_JS10_1366</name>
    <name evidence="9" type="ORF">PFR_JS23_1389</name>
</gene>
<evidence type="ECO:0000313" key="10">
    <source>
        <dbReference type="Proteomes" id="UP000250080"/>
    </source>
</evidence>
<evidence type="ECO:0000259" key="7">
    <source>
        <dbReference type="Pfam" id="PF07291"/>
    </source>
</evidence>
<dbReference type="GO" id="GO:0005886">
    <property type="term" value="C:plasma membrane"/>
    <property type="evidence" value="ECO:0007669"/>
    <property type="project" value="TreeGrafter"/>
</dbReference>
<evidence type="ECO:0000256" key="4">
    <source>
        <dbReference type="ARBA" id="ARBA00023136"/>
    </source>
</evidence>
<dbReference type="InterPro" id="IPR009908">
    <property type="entry name" value="Methylamine_util_MauE"/>
</dbReference>
<proteinExistence type="predicted"/>
<reference evidence="8" key="1">
    <citation type="submission" date="2016-05" db="EMBL/GenBank/DDBJ databases">
        <authorList>
            <person name="Lavstsen T."/>
            <person name="Jespersen J.S."/>
        </authorList>
    </citation>
    <scope>NUCLEOTIDE SEQUENCE</scope>
    <source>
        <strain evidence="8">PFRJS10</strain>
    </source>
</reference>
<evidence type="ECO:0000256" key="5">
    <source>
        <dbReference type="SAM" id="MobiDB-lite"/>
    </source>
</evidence>
<dbReference type="EMBL" id="LT618793">
    <property type="protein sequence ID" value="SCQ79438.1"/>
    <property type="molecule type" value="Genomic_DNA"/>
</dbReference>
<evidence type="ECO:0000256" key="2">
    <source>
        <dbReference type="ARBA" id="ARBA00022692"/>
    </source>
</evidence>
<feature type="transmembrane region" description="Helical" evidence="6">
    <location>
        <begin position="34"/>
        <end position="52"/>
    </location>
</feature>
<evidence type="ECO:0000256" key="3">
    <source>
        <dbReference type="ARBA" id="ARBA00022989"/>
    </source>
</evidence>
<evidence type="ECO:0000313" key="9">
    <source>
        <dbReference type="EMBL" id="SCQ79438.1"/>
    </source>
</evidence>
<dbReference type="Pfam" id="PF07291">
    <property type="entry name" value="MauE"/>
    <property type="match status" value="1"/>
</dbReference>
<dbReference type="GO" id="GO:0030416">
    <property type="term" value="P:methylamine metabolic process"/>
    <property type="evidence" value="ECO:0007669"/>
    <property type="project" value="InterPro"/>
</dbReference>
<dbReference type="PANTHER" id="PTHR33452:SF1">
    <property type="entry name" value="INNER MEMBRANE PROTEIN YPHA-RELATED"/>
    <property type="match status" value="1"/>
</dbReference>
<keyword evidence="2 6" id="KW-0812">Transmembrane</keyword>
<feature type="transmembrane region" description="Helical" evidence="6">
    <location>
        <begin position="106"/>
        <end position="124"/>
    </location>
</feature>
<sequence length="203" mass="22128">MHPIVPGMLPTVSSEPSRVTPPRALRRPQDWRDWVGLALRLLTGVVMIWAGATKIGNLPLNVEQVKLYQLGLGDTLSTLIGYAQPPLELVVGALLVVGLFTRVASVLNGLAMIVFTFGIAWAWAHGLRLDCGCFGQGGILSSDQKPQYLWDIIRDIGLLAASVWLVIRPRTALSVDGWLFRPLSVDDDDHVPAHAEKTPHQGS</sequence>
<feature type="domain" description="Methylamine utilisation protein MauE" evidence="7">
    <location>
        <begin position="33"/>
        <end position="167"/>
    </location>
</feature>
<dbReference type="AlphaFoldDB" id="A0A2C6YJF3"/>
<name>A0A2C6YJF3_9ACTN</name>
<dbReference type="PANTHER" id="PTHR33452">
    <property type="entry name" value="OXIDOREDUCTASE CATD-RELATED"/>
    <property type="match status" value="1"/>
</dbReference>
<dbReference type="Proteomes" id="UP000250080">
    <property type="component" value="Chromosome I"/>
</dbReference>
<reference evidence="9 10" key="2">
    <citation type="submission" date="2016-09" db="EMBL/GenBank/DDBJ databases">
        <authorList>
            <person name="Laine KS P."/>
        </authorList>
    </citation>
    <scope>NUCLEOTIDE SEQUENCE [LARGE SCALE GENOMIC DNA]</scope>
    <source>
        <strain evidence="9">PFRJS-23</strain>
    </source>
</reference>
<evidence type="ECO:0000313" key="8">
    <source>
        <dbReference type="EMBL" id="SBN39009.1"/>
    </source>
</evidence>
<organism evidence="8">
    <name type="scientific">Propionibacterium freudenreichii</name>
    <dbReference type="NCBI Taxonomy" id="1744"/>
    <lineage>
        <taxon>Bacteria</taxon>
        <taxon>Bacillati</taxon>
        <taxon>Actinomycetota</taxon>
        <taxon>Actinomycetes</taxon>
        <taxon>Propionibacteriales</taxon>
        <taxon>Propionibacteriaceae</taxon>
        <taxon>Propionibacterium</taxon>
    </lineage>
</organism>
<protein>
    <submittedName>
        <fullName evidence="8">Type IV conjugative transfer system protein TraL</fullName>
    </submittedName>
</protein>
<keyword evidence="3 6" id="KW-1133">Transmembrane helix</keyword>
<keyword evidence="4 6" id="KW-0472">Membrane</keyword>
<evidence type="ECO:0000256" key="1">
    <source>
        <dbReference type="ARBA" id="ARBA00004141"/>
    </source>
</evidence>
<feature type="transmembrane region" description="Helical" evidence="6">
    <location>
        <begin position="79"/>
        <end position="99"/>
    </location>
</feature>
<accession>A0A2C6YJF3</accession>
<comment type="subcellular location">
    <subcellularLocation>
        <location evidence="1">Membrane</location>
        <topology evidence="1">Multi-pass membrane protein</topology>
    </subcellularLocation>
</comment>
<feature type="region of interest" description="Disordered" evidence="5">
    <location>
        <begin position="1"/>
        <end position="23"/>
    </location>
</feature>
<evidence type="ECO:0000256" key="6">
    <source>
        <dbReference type="SAM" id="Phobius"/>
    </source>
</evidence>
<dbReference type="EMBL" id="LT576035">
    <property type="protein sequence ID" value="SBN39009.1"/>
    <property type="molecule type" value="Genomic_DNA"/>
</dbReference>